<accession>A0A392VLP0</accession>
<protein>
    <submittedName>
        <fullName evidence="1">Uncharacterized protein</fullName>
    </submittedName>
</protein>
<evidence type="ECO:0000313" key="2">
    <source>
        <dbReference type="Proteomes" id="UP000265520"/>
    </source>
</evidence>
<dbReference type="Proteomes" id="UP000265520">
    <property type="component" value="Unassembled WGS sequence"/>
</dbReference>
<sequence length="51" mass="5949">WVWIIPLGALIAYRGKELLIDLWLDEIVLRFVLRRKTLDTQSALGGMRDHS</sequence>
<keyword evidence="2" id="KW-1185">Reference proteome</keyword>
<reference evidence="1 2" key="1">
    <citation type="journal article" date="2018" name="Front. Plant Sci.">
        <title>Red Clover (Trifolium pratense) and Zigzag Clover (T. medium) - A Picture of Genomic Similarities and Differences.</title>
        <authorList>
            <person name="Dluhosova J."/>
            <person name="Istvanek J."/>
            <person name="Nedelnik J."/>
            <person name="Repkova J."/>
        </authorList>
    </citation>
    <scope>NUCLEOTIDE SEQUENCE [LARGE SCALE GENOMIC DNA]</scope>
    <source>
        <strain evidence="2">cv. 10/8</strain>
        <tissue evidence="1">Leaf</tissue>
    </source>
</reference>
<dbReference type="EMBL" id="LXQA011216172">
    <property type="protein sequence ID" value="MCI89304.1"/>
    <property type="molecule type" value="Genomic_DNA"/>
</dbReference>
<organism evidence="1 2">
    <name type="scientific">Trifolium medium</name>
    <dbReference type="NCBI Taxonomy" id="97028"/>
    <lineage>
        <taxon>Eukaryota</taxon>
        <taxon>Viridiplantae</taxon>
        <taxon>Streptophyta</taxon>
        <taxon>Embryophyta</taxon>
        <taxon>Tracheophyta</taxon>
        <taxon>Spermatophyta</taxon>
        <taxon>Magnoliopsida</taxon>
        <taxon>eudicotyledons</taxon>
        <taxon>Gunneridae</taxon>
        <taxon>Pentapetalae</taxon>
        <taxon>rosids</taxon>
        <taxon>fabids</taxon>
        <taxon>Fabales</taxon>
        <taxon>Fabaceae</taxon>
        <taxon>Papilionoideae</taxon>
        <taxon>50 kb inversion clade</taxon>
        <taxon>NPAAA clade</taxon>
        <taxon>Hologalegina</taxon>
        <taxon>IRL clade</taxon>
        <taxon>Trifolieae</taxon>
        <taxon>Trifolium</taxon>
    </lineage>
</organism>
<evidence type="ECO:0000313" key="1">
    <source>
        <dbReference type="EMBL" id="MCI89304.1"/>
    </source>
</evidence>
<name>A0A392VLP0_9FABA</name>
<dbReference type="AlphaFoldDB" id="A0A392VLP0"/>
<proteinExistence type="predicted"/>
<feature type="non-terminal residue" evidence="1">
    <location>
        <position position="1"/>
    </location>
</feature>
<comment type="caution">
    <text evidence="1">The sequence shown here is derived from an EMBL/GenBank/DDBJ whole genome shotgun (WGS) entry which is preliminary data.</text>
</comment>